<dbReference type="OrthoDB" id="434647at2759"/>
<comment type="caution">
    <text evidence="3">The sequence shown here is derived from an EMBL/GenBank/DDBJ whole genome shotgun (WGS) entry which is preliminary data.</text>
</comment>
<dbReference type="PANTHER" id="PTHR12300:SF117">
    <property type="entry name" value="LP05237P-RELATED"/>
    <property type="match status" value="1"/>
</dbReference>
<dbReference type="EMBL" id="QKYT01000177">
    <property type="protein sequence ID" value="RIA90560.1"/>
    <property type="molecule type" value="Genomic_DNA"/>
</dbReference>
<dbReference type="STRING" id="658196.A0A397SWI7"/>
<feature type="transmembrane region" description="Helical" evidence="1">
    <location>
        <begin position="36"/>
        <end position="54"/>
    </location>
</feature>
<sequence length="166" mass="18788">MFGYLLYKIICNLAGFLYPAYASFKAIKVNDTKSILPWLIYWIVMAFFTVGEGIADNLIFWFPFYYEIKIFFILWLILPQTRGATYIYDNFVVPTLTHHEKEIDSTLGIAREKATNTGAEWRKYGLATLQKLTADGLIKGRQIISGQANPNGTEGNATSSGKTTSY</sequence>
<evidence type="ECO:0000313" key="4">
    <source>
        <dbReference type="Proteomes" id="UP000265703"/>
    </source>
</evidence>
<keyword evidence="1" id="KW-0812">Transmembrane</keyword>
<dbReference type="InterPro" id="IPR004345">
    <property type="entry name" value="TB2_DP1_HVA22"/>
</dbReference>
<dbReference type="AlphaFoldDB" id="A0A397SWI7"/>
<keyword evidence="1" id="KW-1133">Transmembrane helix</keyword>
<dbReference type="GO" id="GO:0016020">
    <property type="term" value="C:membrane"/>
    <property type="evidence" value="ECO:0007669"/>
    <property type="project" value="UniProtKB-SubCell"/>
</dbReference>
<evidence type="ECO:0000256" key="2">
    <source>
        <dbReference type="SAM" id="MobiDB-lite"/>
    </source>
</evidence>
<evidence type="ECO:0000256" key="1">
    <source>
        <dbReference type="RuleBase" id="RU362006"/>
    </source>
</evidence>
<dbReference type="GO" id="GO:0071786">
    <property type="term" value="P:endoplasmic reticulum tubular network organization"/>
    <property type="evidence" value="ECO:0007669"/>
    <property type="project" value="TreeGrafter"/>
</dbReference>
<protein>
    <recommendedName>
        <fullName evidence="1">Protein YOP1</fullName>
    </recommendedName>
</protein>
<name>A0A397SWI7_9GLOM</name>
<organism evidence="3 4">
    <name type="scientific">Glomus cerebriforme</name>
    <dbReference type="NCBI Taxonomy" id="658196"/>
    <lineage>
        <taxon>Eukaryota</taxon>
        <taxon>Fungi</taxon>
        <taxon>Fungi incertae sedis</taxon>
        <taxon>Mucoromycota</taxon>
        <taxon>Glomeromycotina</taxon>
        <taxon>Glomeromycetes</taxon>
        <taxon>Glomerales</taxon>
        <taxon>Glomeraceae</taxon>
        <taxon>Glomus</taxon>
    </lineage>
</organism>
<comment type="subcellular location">
    <subcellularLocation>
        <location evidence="1">Membrane</location>
        <topology evidence="1">Multi-pass membrane protein</topology>
    </subcellularLocation>
</comment>
<dbReference type="PANTHER" id="PTHR12300">
    <property type="entry name" value="HVA22-LIKE PROTEINS"/>
    <property type="match status" value="1"/>
</dbReference>
<dbReference type="GO" id="GO:0071782">
    <property type="term" value="C:endoplasmic reticulum tubular network"/>
    <property type="evidence" value="ECO:0007669"/>
    <property type="project" value="TreeGrafter"/>
</dbReference>
<feature type="transmembrane region" description="Helical" evidence="1">
    <location>
        <begin position="60"/>
        <end position="78"/>
    </location>
</feature>
<gene>
    <name evidence="3" type="ORF">C1645_769614</name>
</gene>
<feature type="region of interest" description="Disordered" evidence="2">
    <location>
        <begin position="145"/>
        <end position="166"/>
    </location>
</feature>
<reference evidence="3 4" key="1">
    <citation type="submission" date="2018-06" db="EMBL/GenBank/DDBJ databases">
        <title>Comparative genomics reveals the genomic features of Rhizophagus irregularis, R. cerebriforme, R. diaphanum and Gigaspora rosea, and their symbiotic lifestyle signature.</title>
        <authorList>
            <person name="Morin E."/>
            <person name="San Clemente H."/>
            <person name="Chen E.C.H."/>
            <person name="De La Providencia I."/>
            <person name="Hainaut M."/>
            <person name="Kuo A."/>
            <person name="Kohler A."/>
            <person name="Murat C."/>
            <person name="Tang N."/>
            <person name="Roy S."/>
            <person name="Loubradou J."/>
            <person name="Henrissat B."/>
            <person name="Grigoriev I.V."/>
            <person name="Corradi N."/>
            <person name="Roux C."/>
            <person name="Martin F.M."/>
        </authorList>
    </citation>
    <scope>NUCLEOTIDE SEQUENCE [LARGE SCALE GENOMIC DNA]</scope>
    <source>
        <strain evidence="3 4">DAOM 227022</strain>
    </source>
</reference>
<keyword evidence="4" id="KW-1185">Reference proteome</keyword>
<accession>A0A397SWI7</accession>
<proteinExistence type="inferred from homology"/>
<comment type="caution">
    <text evidence="1">Lacks conserved residue(s) required for the propagation of feature annotation.</text>
</comment>
<comment type="similarity">
    <text evidence="1">Belongs to the DP1 family.</text>
</comment>
<evidence type="ECO:0000313" key="3">
    <source>
        <dbReference type="EMBL" id="RIA90560.1"/>
    </source>
</evidence>
<keyword evidence="1" id="KW-0472">Membrane</keyword>
<dbReference type="Proteomes" id="UP000265703">
    <property type="component" value="Unassembled WGS sequence"/>
</dbReference>
<feature type="transmembrane region" description="Helical" evidence="1">
    <location>
        <begin position="6"/>
        <end position="24"/>
    </location>
</feature>
<dbReference type="Pfam" id="PF03134">
    <property type="entry name" value="TB2_DP1_HVA22"/>
    <property type="match status" value="1"/>
</dbReference>